<evidence type="ECO:0000259" key="3">
    <source>
        <dbReference type="Pfam" id="PF12773"/>
    </source>
</evidence>
<name>A0A2Z4Y731_SUMC1</name>
<gene>
    <name evidence="4" type="ORF">BRCON_2243</name>
</gene>
<dbReference type="Proteomes" id="UP000262583">
    <property type="component" value="Chromosome"/>
</dbReference>
<evidence type="ECO:0000313" key="5">
    <source>
        <dbReference type="Proteomes" id="UP000262583"/>
    </source>
</evidence>
<dbReference type="AlphaFoldDB" id="A0A2Z4Y731"/>
<dbReference type="InterPro" id="IPR011990">
    <property type="entry name" value="TPR-like_helical_dom_sf"/>
</dbReference>
<keyword evidence="2" id="KW-1133">Transmembrane helix</keyword>
<feature type="domain" description="DZANK-type" evidence="3">
    <location>
        <begin position="157"/>
        <end position="231"/>
    </location>
</feature>
<evidence type="ECO:0000256" key="2">
    <source>
        <dbReference type="SAM" id="Phobius"/>
    </source>
</evidence>
<dbReference type="Pfam" id="PF08238">
    <property type="entry name" value="Sel1"/>
    <property type="match status" value="6"/>
</dbReference>
<proteinExistence type="predicted"/>
<dbReference type="KEGG" id="schv:BRCON_2243"/>
<organism evidence="4 5">
    <name type="scientific">Sumerlaea chitinivorans</name>
    <dbReference type="NCBI Taxonomy" id="2250252"/>
    <lineage>
        <taxon>Bacteria</taxon>
        <taxon>Candidatus Sumerlaeota</taxon>
        <taxon>Candidatus Sumerlaeia</taxon>
        <taxon>Candidatus Sumerlaeales</taxon>
        <taxon>Candidatus Sumerlaeaceae</taxon>
        <taxon>Candidatus Sumerlaea</taxon>
    </lineage>
</organism>
<feature type="compositionally biased region" description="Polar residues" evidence="1">
    <location>
        <begin position="138"/>
        <end position="149"/>
    </location>
</feature>
<feature type="region of interest" description="Disordered" evidence="1">
    <location>
        <begin position="76"/>
        <end position="154"/>
    </location>
</feature>
<dbReference type="InterPro" id="IPR025874">
    <property type="entry name" value="DZR"/>
</dbReference>
<accession>A0A2Z4Y731</accession>
<sequence length="969" mass="105688">MTSNENFSSDSLGCPNCSRPVHRSDRFCPYCGAALSPEAPHSATDSVKGSDVICPNCAHTLRGAHKFCPACGTTLSAAPSTSGEPTPSRQATDDGTPPTPSQGQPRETRPPAQSGETYSPSEPTIGEPERTLTGAETPHSSKPLSTGGSDHSEDVPCPGCGKLVNPGSIFCPDCGQRLQGQPEPTPPRPSAAAVPSDNPLTPPTPNPPQTIKCPHCAAQTDNRLQYCSYCGGPLRANPQRRFFIVVGTLCLTIAVLSSLLFVTQHLSSIPDKTRINLNNRKAPESANNKAAAPQKALWDHPVMSQPEAIKLVALVARPKSELKGYILSSGKRFYHFGYLVLQNQLSAPVTFMSANAIYETKDEIIKRDLWPYVVMDLDIESPDFEELAAHTLTDLARMDISDKLFTFADFKLPPKNAPNATRFVGLLQTWSPVPGEPNVSAALEITFRNDNTGQLIKLQLSLKYHPYLGILSEKSMVEEDVKRREEEARAEQERKRLEEEKRREAEAREQERKRQEEEQQKKAEEEARRRRAEEDARRKREICAKAPSLRKQVVALRDGISGKVDHLKAKELLDQAAEAGDTVSIGMQYAFKDSWVLPPWKNTGISQLPPLSPELIETLTHLARTGDPEASFVIGTLNLQVNPSAATTDLIRGANQKYLPALTQLANYYLAQSGQDSFKKALFYLETALRQGSVEAALTLANLYHTGTKVTTNTTEAITYYIFAAERQHPVALYILGSLYYTGAGVPKNPEKALELLSQSADAGYPVAIKTLPNFYYSYATSLAAQRSSQASAMANAAKYAQLALDSGFIQYAGLLAQFYKNGEGLPRHCSNAAFYAQLGMNAGDPYAKVVYACCLCEGCGVQRDFSKGIQLLTECANAGSPEAMYALYQAYKPGNSFVPDAKISKQWLEKAKNAGYPLSESDQAFLTSKSQMQGAGSSAAPSTVRIYVRKVVPIAPPQAAQRQQSANQ</sequence>
<keyword evidence="2" id="KW-0472">Membrane</keyword>
<evidence type="ECO:0000256" key="1">
    <source>
        <dbReference type="SAM" id="MobiDB-lite"/>
    </source>
</evidence>
<protein>
    <recommendedName>
        <fullName evidence="3">DZANK-type domain-containing protein</fullName>
    </recommendedName>
</protein>
<feature type="compositionally biased region" description="Polar residues" evidence="1">
    <location>
        <begin position="76"/>
        <end position="90"/>
    </location>
</feature>
<dbReference type="EMBL" id="CP030759">
    <property type="protein sequence ID" value="AXA37020.1"/>
    <property type="molecule type" value="Genomic_DNA"/>
</dbReference>
<evidence type="ECO:0000313" key="4">
    <source>
        <dbReference type="EMBL" id="AXA37020.1"/>
    </source>
</evidence>
<dbReference type="Gene3D" id="1.25.40.10">
    <property type="entry name" value="Tetratricopeptide repeat domain"/>
    <property type="match status" value="2"/>
</dbReference>
<dbReference type="InterPro" id="IPR050767">
    <property type="entry name" value="Sel1_AlgK"/>
</dbReference>
<feature type="region of interest" description="Disordered" evidence="1">
    <location>
        <begin position="491"/>
        <end position="538"/>
    </location>
</feature>
<feature type="domain" description="DZANK-type" evidence="3">
    <location>
        <begin position="14"/>
        <end position="72"/>
    </location>
</feature>
<feature type="transmembrane region" description="Helical" evidence="2">
    <location>
        <begin position="242"/>
        <end position="262"/>
    </location>
</feature>
<dbReference type="PANTHER" id="PTHR11102:SF160">
    <property type="entry name" value="ERAD-ASSOCIATED E3 UBIQUITIN-PROTEIN LIGASE COMPONENT HRD3"/>
    <property type="match status" value="1"/>
</dbReference>
<dbReference type="Pfam" id="PF12773">
    <property type="entry name" value="DZR"/>
    <property type="match status" value="2"/>
</dbReference>
<dbReference type="PANTHER" id="PTHR11102">
    <property type="entry name" value="SEL-1-LIKE PROTEIN"/>
    <property type="match status" value="1"/>
</dbReference>
<feature type="region of interest" description="Disordered" evidence="1">
    <location>
        <begin position="175"/>
        <end position="207"/>
    </location>
</feature>
<reference evidence="4 5" key="1">
    <citation type="submission" date="2018-05" db="EMBL/GenBank/DDBJ databases">
        <title>A metagenomic window into the 2 km-deep terrestrial subsurface aquifer revealed taxonomically and functionally diverse microbial community comprising novel uncultured bacterial lineages.</title>
        <authorList>
            <person name="Kadnikov V.V."/>
            <person name="Mardanov A.V."/>
            <person name="Beletsky A.V."/>
            <person name="Banks D."/>
            <person name="Pimenov N.V."/>
            <person name="Frank Y.A."/>
            <person name="Karnachuk O.V."/>
            <person name="Ravin N.V."/>
        </authorList>
    </citation>
    <scope>NUCLEOTIDE SEQUENCE [LARGE SCALE GENOMIC DNA]</scope>
    <source>
        <strain evidence="4">BY</strain>
    </source>
</reference>
<dbReference type="SUPFAM" id="SSF81901">
    <property type="entry name" value="HCP-like"/>
    <property type="match status" value="1"/>
</dbReference>
<dbReference type="InterPro" id="IPR006597">
    <property type="entry name" value="Sel1-like"/>
</dbReference>
<keyword evidence="2" id="KW-0812">Transmembrane</keyword>
<dbReference type="SMART" id="SM00671">
    <property type="entry name" value="SEL1"/>
    <property type="match status" value="7"/>
</dbReference>